<dbReference type="GO" id="GO:0016020">
    <property type="term" value="C:membrane"/>
    <property type="evidence" value="ECO:0007669"/>
    <property type="project" value="UniProtKB-SubCell"/>
</dbReference>
<feature type="transmembrane region" description="Helical" evidence="9">
    <location>
        <begin position="473"/>
        <end position="491"/>
    </location>
</feature>
<evidence type="ECO:0000256" key="9">
    <source>
        <dbReference type="SAM" id="Phobius"/>
    </source>
</evidence>
<evidence type="ECO:0000256" key="8">
    <source>
        <dbReference type="SAM" id="MobiDB-lite"/>
    </source>
</evidence>
<feature type="transmembrane region" description="Helical" evidence="9">
    <location>
        <begin position="251"/>
        <end position="270"/>
    </location>
</feature>
<feature type="transmembrane region" description="Helical" evidence="9">
    <location>
        <begin position="221"/>
        <end position="239"/>
    </location>
</feature>
<dbReference type="InterPro" id="IPR020846">
    <property type="entry name" value="MFS_dom"/>
</dbReference>
<feature type="transmembrane region" description="Helical" evidence="9">
    <location>
        <begin position="181"/>
        <end position="200"/>
    </location>
</feature>
<dbReference type="GO" id="GO:0005351">
    <property type="term" value="F:carbohydrate:proton symporter activity"/>
    <property type="evidence" value="ECO:0007669"/>
    <property type="project" value="TreeGrafter"/>
</dbReference>
<accession>A0A4S9GKI5</accession>
<dbReference type="PANTHER" id="PTHR48022:SF39">
    <property type="entry name" value="MONOSACCHARIDE TRANSPORTER, PUTATIVE-RELATED"/>
    <property type="match status" value="1"/>
</dbReference>
<feature type="transmembrane region" description="Helical" evidence="9">
    <location>
        <begin position="437"/>
        <end position="461"/>
    </location>
</feature>
<comment type="similarity">
    <text evidence="2 7">Belongs to the major facilitator superfamily. Sugar transporter (TC 2.A.1.1) family.</text>
</comment>
<feature type="transmembrane region" description="Helical" evidence="9">
    <location>
        <begin position="403"/>
        <end position="425"/>
    </location>
</feature>
<proteinExistence type="inferred from homology"/>
<reference evidence="13 14" key="1">
    <citation type="submission" date="2018-10" db="EMBL/GenBank/DDBJ databases">
        <title>Fifty Aureobasidium pullulans genomes reveal a recombining polyextremotolerant generalist.</title>
        <authorList>
            <person name="Gostincar C."/>
            <person name="Turk M."/>
            <person name="Zajc J."/>
            <person name="Gunde-Cimerman N."/>
        </authorList>
    </citation>
    <scope>NUCLEOTIDE SEQUENCE [LARGE SCALE GENOMIC DNA]</scope>
    <source>
        <strain evidence="11 14">EXF-10081</strain>
        <strain evidence="12 13">EXF-3844</strain>
    </source>
</reference>
<dbReference type="FunFam" id="1.20.1250.20:FF:000044">
    <property type="entry name" value="Hexose transporter Hxt3p"/>
    <property type="match status" value="1"/>
</dbReference>
<evidence type="ECO:0000256" key="2">
    <source>
        <dbReference type="ARBA" id="ARBA00010992"/>
    </source>
</evidence>
<keyword evidence="4 9" id="KW-0812">Transmembrane</keyword>
<dbReference type="InterPro" id="IPR005828">
    <property type="entry name" value="MFS_sugar_transport-like"/>
</dbReference>
<evidence type="ECO:0000313" key="12">
    <source>
        <dbReference type="EMBL" id="THZ36235.1"/>
    </source>
</evidence>
<feature type="transmembrane region" description="Helical" evidence="9">
    <location>
        <begin position="338"/>
        <end position="360"/>
    </location>
</feature>
<dbReference type="Proteomes" id="UP000310374">
    <property type="component" value="Unassembled WGS sequence"/>
</dbReference>
<dbReference type="EMBL" id="QZAT01000030">
    <property type="protein sequence ID" value="THX30544.1"/>
    <property type="molecule type" value="Genomic_DNA"/>
</dbReference>
<sequence length="625" mass="68704">LRTTFRSFSHVSLPSHNPNPKLLRVGHSPAVANMGMFSKKDKEDDASFHSGTTTPPSNNQRTFDTTEKGMEDDGPTHIYNFRVIAMVLIVSLGGLIFGFDTGQISGFLAMEDFLGRFSENGTEFTAVREGTITGLLSIGTLLGAIIAAPIADKFGRRMCILVGNILFWIGMIVQMTSTTAWYQVAIGRLIAGFGVGKLSVLTPMYMSETAPKQIRGSMVSCYQLFITLGILLADVINLGTKNIDGPASWRITMGIGFVWSGIMAGGIWLLPESPRWNYRRGKVDEARHTIANVYGVSQNHSSVNREIREIKAKFDVEQAGGNHPFWEVFTGPRMAYRVTLGAGLQMLQQLTGANFFFYYGTTIFDSVGISDSFVTATILGAVNFVCTFGGLWVVENVGRRKALIFGGFWMFAMFMVFASVGHFQLQQGVNTGTAGTVMIIFACLFIAGYATTWAPIVWCVVGELYPTRYRAKAMGIATASNWTWNFLIAFFTRFITNDIDYRYGYIFAACNFAGAFVAYFFLCEHQGRTLEEIDTMYILHVKPWKSSGWTAPENEELVTADALALTSGARGIKKADAAGMESERRVENMQVPAATETHGIHDVSGTDFVPESTRAADGRPPNVGQ</sequence>
<feature type="non-terminal residue" evidence="12">
    <location>
        <position position="1"/>
    </location>
</feature>
<feature type="transmembrane region" description="Helical" evidence="9">
    <location>
        <begin position="130"/>
        <end position="151"/>
    </location>
</feature>
<evidence type="ECO:0000256" key="6">
    <source>
        <dbReference type="ARBA" id="ARBA00023136"/>
    </source>
</evidence>
<dbReference type="SUPFAM" id="SSF103473">
    <property type="entry name" value="MFS general substrate transporter"/>
    <property type="match status" value="1"/>
</dbReference>
<dbReference type="InterPro" id="IPR003663">
    <property type="entry name" value="Sugar/inositol_transpt"/>
</dbReference>
<keyword evidence="6 9" id="KW-0472">Membrane</keyword>
<evidence type="ECO:0000259" key="10">
    <source>
        <dbReference type="PROSITE" id="PS50850"/>
    </source>
</evidence>
<dbReference type="PRINTS" id="PR00171">
    <property type="entry name" value="SUGRTRNSPORT"/>
</dbReference>
<feature type="transmembrane region" description="Helical" evidence="9">
    <location>
        <begin position="158"/>
        <end position="175"/>
    </location>
</feature>
<dbReference type="InterPro" id="IPR050360">
    <property type="entry name" value="MFS_Sugar_Transporters"/>
</dbReference>
<protein>
    <submittedName>
        <fullName evidence="12">General substrate transporter</fullName>
    </submittedName>
</protein>
<evidence type="ECO:0000256" key="7">
    <source>
        <dbReference type="RuleBase" id="RU003346"/>
    </source>
</evidence>
<dbReference type="Pfam" id="PF00083">
    <property type="entry name" value="Sugar_tr"/>
    <property type="match status" value="1"/>
</dbReference>
<dbReference type="EMBL" id="QZBN01000807">
    <property type="protein sequence ID" value="THZ36235.1"/>
    <property type="molecule type" value="Genomic_DNA"/>
</dbReference>
<dbReference type="CDD" id="cd17356">
    <property type="entry name" value="MFS_HXT"/>
    <property type="match status" value="1"/>
</dbReference>
<feature type="compositionally biased region" description="Polar residues" evidence="8">
    <location>
        <begin position="49"/>
        <end position="63"/>
    </location>
</feature>
<evidence type="ECO:0000256" key="1">
    <source>
        <dbReference type="ARBA" id="ARBA00004141"/>
    </source>
</evidence>
<evidence type="ECO:0000256" key="5">
    <source>
        <dbReference type="ARBA" id="ARBA00022989"/>
    </source>
</evidence>
<gene>
    <name evidence="12" type="ORF">D6C90_07072</name>
    <name evidence="11" type="ORF">D6D12_03477</name>
</gene>
<feature type="region of interest" description="Disordered" evidence="8">
    <location>
        <begin position="42"/>
        <end position="63"/>
    </location>
</feature>
<evidence type="ECO:0000313" key="13">
    <source>
        <dbReference type="Proteomes" id="UP000310121"/>
    </source>
</evidence>
<evidence type="ECO:0000256" key="4">
    <source>
        <dbReference type="ARBA" id="ARBA00022692"/>
    </source>
</evidence>
<dbReference type="AlphaFoldDB" id="A0A4S9GKI5"/>
<keyword evidence="3 7" id="KW-0813">Transport</keyword>
<dbReference type="InterPro" id="IPR005829">
    <property type="entry name" value="Sugar_transporter_CS"/>
</dbReference>
<dbReference type="PROSITE" id="PS50850">
    <property type="entry name" value="MFS"/>
    <property type="match status" value="1"/>
</dbReference>
<evidence type="ECO:0000313" key="14">
    <source>
        <dbReference type="Proteomes" id="UP000310374"/>
    </source>
</evidence>
<dbReference type="Proteomes" id="UP000310121">
    <property type="component" value="Unassembled WGS sequence"/>
</dbReference>
<evidence type="ECO:0000256" key="3">
    <source>
        <dbReference type="ARBA" id="ARBA00022448"/>
    </source>
</evidence>
<feature type="transmembrane region" description="Helical" evidence="9">
    <location>
        <begin position="83"/>
        <end position="110"/>
    </location>
</feature>
<keyword evidence="5 9" id="KW-1133">Transmembrane helix</keyword>
<dbReference type="Gene3D" id="1.20.1250.20">
    <property type="entry name" value="MFS general substrate transporter like domains"/>
    <property type="match status" value="1"/>
</dbReference>
<feature type="transmembrane region" description="Helical" evidence="9">
    <location>
        <begin position="503"/>
        <end position="522"/>
    </location>
</feature>
<organism evidence="12 13">
    <name type="scientific">Aureobasidium pullulans</name>
    <name type="common">Black yeast</name>
    <name type="synonym">Pullularia pullulans</name>
    <dbReference type="NCBI Taxonomy" id="5580"/>
    <lineage>
        <taxon>Eukaryota</taxon>
        <taxon>Fungi</taxon>
        <taxon>Dikarya</taxon>
        <taxon>Ascomycota</taxon>
        <taxon>Pezizomycotina</taxon>
        <taxon>Dothideomycetes</taxon>
        <taxon>Dothideomycetidae</taxon>
        <taxon>Dothideales</taxon>
        <taxon>Saccotheciaceae</taxon>
        <taxon>Aureobasidium</taxon>
    </lineage>
</organism>
<dbReference type="PROSITE" id="PS00216">
    <property type="entry name" value="SUGAR_TRANSPORT_1"/>
    <property type="match status" value="2"/>
</dbReference>
<comment type="subcellular location">
    <subcellularLocation>
        <location evidence="1">Membrane</location>
        <topology evidence="1">Multi-pass membrane protein</topology>
    </subcellularLocation>
</comment>
<evidence type="ECO:0000313" key="11">
    <source>
        <dbReference type="EMBL" id="THX30544.1"/>
    </source>
</evidence>
<comment type="caution">
    <text evidence="12">The sequence shown here is derived from an EMBL/GenBank/DDBJ whole genome shotgun (WGS) entry which is preliminary data.</text>
</comment>
<dbReference type="PANTHER" id="PTHR48022">
    <property type="entry name" value="PLASTIDIC GLUCOSE TRANSPORTER 4"/>
    <property type="match status" value="1"/>
</dbReference>
<feature type="transmembrane region" description="Helical" evidence="9">
    <location>
        <begin position="372"/>
        <end position="394"/>
    </location>
</feature>
<dbReference type="InterPro" id="IPR036259">
    <property type="entry name" value="MFS_trans_sf"/>
</dbReference>
<name>A0A4S9GKI5_AURPU</name>
<feature type="region of interest" description="Disordered" evidence="8">
    <location>
        <begin position="591"/>
        <end position="625"/>
    </location>
</feature>
<feature type="domain" description="Major facilitator superfamily (MFS) profile" evidence="10">
    <location>
        <begin position="86"/>
        <end position="526"/>
    </location>
</feature>
<dbReference type="NCBIfam" id="TIGR00879">
    <property type="entry name" value="SP"/>
    <property type="match status" value="1"/>
</dbReference>